<evidence type="ECO:0000313" key="3">
    <source>
        <dbReference type="EMBL" id="KAG2399720.1"/>
    </source>
</evidence>
<feature type="domain" description="Myb/SANT-like" evidence="2">
    <location>
        <begin position="133"/>
        <end position="204"/>
    </location>
</feature>
<feature type="compositionally biased region" description="Basic and acidic residues" evidence="1">
    <location>
        <begin position="80"/>
        <end position="100"/>
    </location>
</feature>
<organism evidence="3 4">
    <name type="scientific">Phaseolus angularis</name>
    <name type="common">Azuki bean</name>
    <name type="synonym">Vigna angularis</name>
    <dbReference type="NCBI Taxonomy" id="3914"/>
    <lineage>
        <taxon>Eukaryota</taxon>
        <taxon>Viridiplantae</taxon>
        <taxon>Streptophyta</taxon>
        <taxon>Embryophyta</taxon>
        <taxon>Tracheophyta</taxon>
        <taxon>Spermatophyta</taxon>
        <taxon>Magnoliopsida</taxon>
        <taxon>eudicotyledons</taxon>
        <taxon>Gunneridae</taxon>
        <taxon>Pentapetalae</taxon>
        <taxon>rosids</taxon>
        <taxon>fabids</taxon>
        <taxon>Fabales</taxon>
        <taxon>Fabaceae</taxon>
        <taxon>Papilionoideae</taxon>
        <taxon>50 kb inversion clade</taxon>
        <taxon>NPAAA clade</taxon>
        <taxon>indigoferoid/millettioid clade</taxon>
        <taxon>Phaseoleae</taxon>
        <taxon>Vigna</taxon>
    </lineage>
</organism>
<dbReference type="AlphaFoldDB" id="A0A8T0KI90"/>
<name>A0A8T0KI90_PHAAN</name>
<evidence type="ECO:0000256" key="1">
    <source>
        <dbReference type="SAM" id="MobiDB-lite"/>
    </source>
</evidence>
<dbReference type="PANTHER" id="PTHR46929:SF4">
    <property type="entry name" value="MYB_SANT-LIKE DOMAIN-CONTAINING PROTEIN"/>
    <property type="match status" value="1"/>
</dbReference>
<dbReference type="Proteomes" id="UP000743370">
    <property type="component" value="Unassembled WGS sequence"/>
</dbReference>
<dbReference type="Gene3D" id="2.120.10.30">
    <property type="entry name" value="TolB, C-terminal domain"/>
    <property type="match status" value="1"/>
</dbReference>
<comment type="caution">
    <text evidence="3">The sequence shown here is derived from an EMBL/GenBank/DDBJ whole genome shotgun (WGS) entry which is preliminary data.</text>
</comment>
<dbReference type="Pfam" id="PF12776">
    <property type="entry name" value="Myb_DNA-bind_3"/>
    <property type="match status" value="1"/>
</dbReference>
<proteinExistence type="predicted"/>
<protein>
    <submittedName>
        <fullName evidence="3">Protein SUPPRESSOR OF QUENCHING 1</fullName>
    </submittedName>
</protein>
<sequence>MLLSSYTREATMEEQKLSSYDNSVFVKEELSLEINPTVIYSNLQFGDQDGIDSDGLLQHPLGIMCGNDGEIYITDRHNHKVDNSHPGTERLCTKGNKDAQGEGEGEVVPLDLQVRWSKRVVVESSSGAREFIKWTEDMDARLLHAMLEESRLGNKVDGSWTTQAYNNIVDNVHTCEYVAISKNNVKNRQKVLKDKWRELFSLINLKIGKTSWMKIEDPRRSERAY</sequence>
<evidence type="ECO:0000259" key="2">
    <source>
        <dbReference type="Pfam" id="PF12776"/>
    </source>
</evidence>
<dbReference type="InterPro" id="IPR024752">
    <property type="entry name" value="Myb/SANT-like_dom"/>
</dbReference>
<evidence type="ECO:0000313" key="4">
    <source>
        <dbReference type="Proteomes" id="UP000743370"/>
    </source>
</evidence>
<dbReference type="InterPro" id="IPR011042">
    <property type="entry name" value="6-blade_b-propeller_TolB-like"/>
</dbReference>
<reference evidence="3 4" key="1">
    <citation type="submission" date="2020-05" db="EMBL/GenBank/DDBJ databases">
        <title>Vigna angularis (adzuki bean) Var. LongXiaoDou No. 4 denovo assembly.</title>
        <authorList>
            <person name="Xiang H."/>
        </authorList>
    </citation>
    <scope>NUCLEOTIDE SEQUENCE [LARGE SCALE GENOMIC DNA]</scope>
    <source>
        <tissue evidence="3">Leaf</tissue>
    </source>
</reference>
<dbReference type="PANTHER" id="PTHR46929">
    <property type="entry name" value="EXPRESSED PROTEIN"/>
    <property type="match status" value="1"/>
</dbReference>
<feature type="region of interest" description="Disordered" evidence="1">
    <location>
        <begin position="80"/>
        <end position="103"/>
    </location>
</feature>
<gene>
    <name evidence="3" type="ORF">HKW66_Vig0104270</name>
</gene>
<dbReference type="EMBL" id="JABFOF010000004">
    <property type="protein sequence ID" value="KAG2399720.1"/>
    <property type="molecule type" value="Genomic_DNA"/>
</dbReference>
<accession>A0A8T0KI90</accession>